<dbReference type="InterPro" id="IPR024524">
    <property type="entry name" value="DUF3800"/>
</dbReference>
<gene>
    <name evidence="1" type="ORF">NMG11_07830</name>
</gene>
<keyword evidence="2" id="KW-1185">Reference proteome</keyword>
<protein>
    <submittedName>
        <fullName evidence="1">DUF3800 domain-containing protein</fullName>
    </submittedName>
</protein>
<sequence length="371" mass="41849">MSDQVIQDATEITYFIDESGNTGDLILGGDTLSYGGQPYFGLGCLGINDLKQFEADINVLKGKHRIQANDLKSTKIYKNKPAFVLDLVKIIANQKIPFFIELVEKKFFAATNLVYYLVWPPYFSGSESEKLDFIRTVFAQLLTKEAPNEVFSLYFKACQSQKQDDLLRAFACILDFARTGKTPQHAAMAESIIETMDDFQIMLTKESSEENAVRRFLPMPDPGKKGKEVWILPNYSSLTNMYARINHAHDGQIKRVKMVHDVQTQFDDILFAAKKAAEDATPEREVSPIANYQFLQQAELSIERSENSVGIQAADILTGFVVRYAQDRTVHKVDPAPELSMAFHLLANAEDEIKGYGVNYVWCHNTLTMPA</sequence>
<accession>A0ABT5RCM3</accession>
<dbReference type="Proteomes" id="UP001150614">
    <property type="component" value="Unassembled WGS sequence"/>
</dbReference>
<dbReference type="RefSeq" id="WP_054896477.1">
    <property type="nucleotide sequence ID" value="NZ_JANCLL010000006.1"/>
</dbReference>
<dbReference type="EMBL" id="JANCLL010000006">
    <property type="protein sequence ID" value="MDD1943729.1"/>
    <property type="molecule type" value="Genomic_DNA"/>
</dbReference>
<comment type="caution">
    <text evidence="1">The sequence shown here is derived from an EMBL/GenBank/DDBJ whole genome shotgun (WGS) entry which is preliminary data.</text>
</comment>
<evidence type="ECO:0000313" key="2">
    <source>
        <dbReference type="Proteomes" id="UP001150614"/>
    </source>
</evidence>
<proteinExistence type="predicted"/>
<organism evidence="1 2">
    <name type="scientific">Pseudomonas carnis</name>
    <dbReference type="NCBI Taxonomy" id="2487355"/>
    <lineage>
        <taxon>Bacteria</taxon>
        <taxon>Pseudomonadati</taxon>
        <taxon>Pseudomonadota</taxon>
        <taxon>Gammaproteobacteria</taxon>
        <taxon>Pseudomonadales</taxon>
        <taxon>Pseudomonadaceae</taxon>
        <taxon>Pseudomonas</taxon>
    </lineage>
</organism>
<evidence type="ECO:0000313" key="1">
    <source>
        <dbReference type="EMBL" id="MDD1943729.1"/>
    </source>
</evidence>
<name>A0ABT5RCM3_9PSED</name>
<dbReference type="Pfam" id="PF12686">
    <property type="entry name" value="DUF3800"/>
    <property type="match status" value="1"/>
</dbReference>
<reference evidence="1" key="1">
    <citation type="submission" date="2022-07" db="EMBL/GenBank/DDBJ databases">
        <title>Draft genome of Pseudomonas carnis strain LP isolated from cheese.</title>
        <authorList>
            <person name="Wolfe B.E."/>
        </authorList>
    </citation>
    <scope>NUCLEOTIDE SEQUENCE</scope>
    <source>
        <strain evidence="1">LP</strain>
    </source>
</reference>